<protein>
    <submittedName>
        <fullName evidence="1">Uncharacterized protein</fullName>
    </submittedName>
</protein>
<dbReference type="RefSeq" id="WP_214419616.1">
    <property type="nucleotide sequence ID" value="NZ_CP075546.1"/>
</dbReference>
<dbReference type="Gene3D" id="3.40.50.10480">
    <property type="entry name" value="Probable brix-domain ribosomal biogenesis protein"/>
    <property type="match status" value="1"/>
</dbReference>
<dbReference type="KEGG" id="mrtj:KHC33_16130"/>
<dbReference type="GeneID" id="65098744"/>
<proteinExistence type="predicted"/>
<evidence type="ECO:0000313" key="2">
    <source>
        <dbReference type="Proteomes" id="UP000680656"/>
    </source>
</evidence>
<dbReference type="SUPFAM" id="SSF52954">
    <property type="entry name" value="Class II aaRS ABD-related"/>
    <property type="match status" value="1"/>
</dbReference>
<accession>A0A8E7EH19</accession>
<dbReference type="AlphaFoldDB" id="A0A8E7EH19"/>
<dbReference type="Proteomes" id="UP000680656">
    <property type="component" value="Chromosome"/>
</dbReference>
<evidence type="ECO:0000313" key="1">
    <source>
        <dbReference type="EMBL" id="QVV88813.1"/>
    </source>
</evidence>
<dbReference type="EMBL" id="CP075546">
    <property type="protein sequence ID" value="QVV88813.1"/>
    <property type="molecule type" value="Genomic_DNA"/>
</dbReference>
<sequence length="138" mass="15391">MTLVTTSRRSTPVIRAIARDLAFATGARYLARGKHGLREIATDHDLFIVFEQQNSEILMTVYGNSEQVLCRIIRSNEADVREGVLFRGIRTSDKELASALKNSCPVQSIDDDSMILIYDGPQRRCIKLSLVPGTLHDA</sequence>
<reference evidence="1 2" key="1">
    <citation type="submission" date="2021-05" db="EMBL/GenBank/DDBJ databases">
        <title>A novel Methanospirillum isolate from a pyrite-forming mixed culture.</title>
        <authorList>
            <person name="Bunk B."/>
            <person name="Sproer C."/>
            <person name="Spring S."/>
            <person name="Pester M."/>
        </authorList>
    </citation>
    <scope>NUCLEOTIDE SEQUENCE [LARGE SCALE GENOMIC DNA]</scope>
    <source>
        <strain evidence="1 2">J.3.6.1-F.2.7.3</strain>
    </source>
</reference>
<gene>
    <name evidence="1" type="ORF">KHC33_16130</name>
</gene>
<keyword evidence="2" id="KW-1185">Reference proteome</keyword>
<name>A0A8E7EH19_9EURY</name>
<organism evidence="1 2">
    <name type="scientific">Methanospirillum purgamenti</name>
    <dbReference type="NCBI Taxonomy" id="2834276"/>
    <lineage>
        <taxon>Archaea</taxon>
        <taxon>Methanobacteriati</taxon>
        <taxon>Methanobacteriota</taxon>
        <taxon>Stenosarchaea group</taxon>
        <taxon>Methanomicrobia</taxon>
        <taxon>Methanomicrobiales</taxon>
        <taxon>Methanospirillaceae</taxon>
        <taxon>Methanospirillum</taxon>
    </lineage>
</organism>